<reference evidence="2 3" key="1">
    <citation type="submission" date="2020-04" db="EMBL/GenBank/DDBJ databases">
        <title>Azohydromonas sp. isolated from soil.</title>
        <authorList>
            <person name="Dahal R.H."/>
        </authorList>
    </citation>
    <scope>NUCLEOTIDE SEQUENCE [LARGE SCALE GENOMIC DNA]</scope>
    <source>
        <strain evidence="2 3">G-1-1-14</strain>
    </source>
</reference>
<evidence type="ECO:0000256" key="1">
    <source>
        <dbReference type="SAM" id="MobiDB-lite"/>
    </source>
</evidence>
<feature type="compositionally biased region" description="Basic and acidic residues" evidence="1">
    <location>
        <begin position="33"/>
        <end position="54"/>
    </location>
</feature>
<organism evidence="2 3">
    <name type="scientific">Azohydromonas caseinilytica</name>
    <dbReference type="NCBI Taxonomy" id="2728836"/>
    <lineage>
        <taxon>Bacteria</taxon>
        <taxon>Pseudomonadati</taxon>
        <taxon>Pseudomonadota</taxon>
        <taxon>Betaproteobacteria</taxon>
        <taxon>Burkholderiales</taxon>
        <taxon>Sphaerotilaceae</taxon>
        <taxon>Azohydromonas</taxon>
    </lineage>
</organism>
<dbReference type="Proteomes" id="UP000574067">
    <property type="component" value="Unassembled WGS sequence"/>
</dbReference>
<evidence type="ECO:0000313" key="3">
    <source>
        <dbReference type="Proteomes" id="UP000574067"/>
    </source>
</evidence>
<proteinExistence type="predicted"/>
<name>A0A848FJS4_9BURK</name>
<evidence type="ECO:0000313" key="2">
    <source>
        <dbReference type="EMBL" id="NML18589.1"/>
    </source>
</evidence>
<gene>
    <name evidence="2" type="ORF">HHL10_26835</name>
</gene>
<accession>A0A848FJS4</accession>
<feature type="compositionally biased region" description="Low complexity" evidence="1">
    <location>
        <begin position="21"/>
        <end position="32"/>
    </location>
</feature>
<feature type="region of interest" description="Disordered" evidence="1">
    <location>
        <begin position="1"/>
        <end position="79"/>
    </location>
</feature>
<dbReference type="EMBL" id="JABBFW010000035">
    <property type="protein sequence ID" value="NML18589.1"/>
    <property type="molecule type" value="Genomic_DNA"/>
</dbReference>
<feature type="compositionally biased region" description="Polar residues" evidence="1">
    <location>
        <begin position="1"/>
        <end position="13"/>
    </location>
</feature>
<dbReference type="RefSeq" id="WP_169163486.1">
    <property type="nucleotide sequence ID" value="NZ_JABBFW010000035.1"/>
</dbReference>
<protein>
    <submittedName>
        <fullName evidence="2">Uncharacterized protein</fullName>
    </submittedName>
</protein>
<comment type="caution">
    <text evidence="2">The sequence shown here is derived from an EMBL/GenBank/DDBJ whole genome shotgun (WGS) entry which is preliminary data.</text>
</comment>
<sequence>MSQPEQHPSSGKSSAADPATEDPASAEAPAHPEAQERREWQGGLRRHADERSSGSDESPANSAEPAPGANTGLHGGLVR</sequence>
<keyword evidence="3" id="KW-1185">Reference proteome</keyword>
<dbReference type="AlphaFoldDB" id="A0A848FJS4"/>